<dbReference type="Proteomes" id="UP000256686">
    <property type="component" value="Unassembled WGS sequence"/>
</dbReference>
<comment type="caution">
    <text evidence="3">The sequence shown here is derived from an EMBL/GenBank/DDBJ whole genome shotgun (WGS) entry which is preliminary data.</text>
</comment>
<dbReference type="PANTHER" id="PTHR43574">
    <property type="entry name" value="EPIMERASE-RELATED"/>
    <property type="match status" value="1"/>
</dbReference>
<keyword evidence="4" id="KW-1185">Reference proteome</keyword>
<dbReference type="RefSeq" id="WP_115971056.1">
    <property type="nucleotide sequence ID" value="NZ_QNVT01000010.1"/>
</dbReference>
<organism evidence="3 4">
    <name type="scientific">Chryseobacterium pennae</name>
    <dbReference type="NCBI Taxonomy" id="2258962"/>
    <lineage>
        <taxon>Bacteria</taxon>
        <taxon>Pseudomonadati</taxon>
        <taxon>Bacteroidota</taxon>
        <taxon>Flavobacteriia</taxon>
        <taxon>Flavobacteriales</taxon>
        <taxon>Weeksellaceae</taxon>
        <taxon>Chryseobacterium group</taxon>
        <taxon>Chryseobacterium</taxon>
    </lineage>
</organism>
<dbReference type="Pfam" id="PF00293">
    <property type="entry name" value="NUDIX"/>
    <property type="match status" value="1"/>
</dbReference>
<sequence length="525" mass="59329">MKNTSLNYKDENIFKSAGGLIPTEVYRSILDNVPLICVDLVIVKDNKAFLTKRKNKPCKDVYWMQGGRMLKNEGIEQCGIRKAASELNIPEDRIKITQYLGTFSTEFNDSEQGASSHTVNVTFQAEVDPAVSLGFDNDHSDGKWFDINGSIPAELDGKYKHHPYIAEVLQLIEPDRVIKTDKIKVLVTGASGFIGSHLGKRLMQEGYYVVGADWKSPEFMQPNEFCHEFLRVDLRTMKNCMDACEGIDWVFNLAADMGGMGFIQSNHSRIGYNNTMISLNMLEAARHHNVQRYFYSSSACVYPLHVQDDSENTVGLKEKDAWPAYPQDIYGLEKLYGEEMALKYSEEFPQLQIRIARFHGIYGEQGTWKGGREKVPAAFCRKAAAAESVFEIWGDGEQKRSFCYIDDCVEGVIRIMKSDYNKPLNLGSEEMISMNDFAKLVMEKANKHLPLKHIEGPEGVRGRNSDNTLIEEVLGWKPSIPLAVGIEKTYRWVKEQVEAERQIGVNTSAYSESKVVITEASDIND</sequence>
<keyword evidence="1" id="KW-0520">NAD</keyword>
<dbReference type="InterPro" id="IPR001509">
    <property type="entry name" value="Epimerase_deHydtase"/>
</dbReference>
<reference evidence="4" key="1">
    <citation type="submission" date="2018-06" db="EMBL/GenBank/DDBJ databases">
        <authorList>
            <person name="Lum Nde A."/>
            <person name="Hugo C."/>
        </authorList>
    </citation>
    <scope>NUCLEOTIDE SEQUENCE [LARGE SCALE GENOMIC DNA]</scope>
    <source>
        <strain evidence="4">1_F178</strain>
    </source>
</reference>
<dbReference type="SUPFAM" id="SSF51735">
    <property type="entry name" value="NAD(P)-binding Rossmann-fold domains"/>
    <property type="match status" value="1"/>
</dbReference>
<evidence type="ECO:0000256" key="1">
    <source>
        <dbReference type="ARBA" id="ARBA00023027"/>
    </source>
</evidence>
<accession>A0A3D9C8B3</accession>
<evidence type="ECO:0000313" key="4">
    <source>
        <dbReference type="Proteomes" id="UP000256686"/>
    </source>
</evidence>
<dbReference type="InterPro" id="IPR000086">
    <property type="entry name" value="NUDIX_hydrolase_dom"/>
</dbReference>
<dbReference type="Gene3D" id="3.40.50.720">
    <property type="entry name" value="NAD(P)-binding Rossmann-like Domain"/>
    <property type="match status" value="1"/>
</dbReference>
<protein>
    <recommendedName>
        <fullName evidence="2">Nudix hydrolase domain-containing protein</fullName>
    </recommendedName>
</protein>
<dbReference type="Pfam" id="PF01370">
    <property type="entry name" value="Epimerase"/>
    <property type="match status" value="1"/>
</dbReference>
<gene>
    <name evidence="3" type="ORF">DRF65_12290</name>
</gene>
<evidence type="ECO:0000313" key="3">
    <source>
        <dbReference type="EMBL" id="REC62117.1"/>
    </source>
</evidence>
<dbReference type="SUPFAM" id="SSF55811">
    <property type="entry name" value="Nudix"/>
    <property type="match status" value="1"/>
</dbReference>
<name>A0A3D9C8B3_9FLAO</name>
<dbReference type="AlphaFoldDB" id="A0A3D9C8B3"/>
<dbReference type="PROSITE" id="PS51462">
    <property type="entry name" value="NUDIX"/>
    <property type="match status" value="1"/>
</dbReference>
<evidence type="ECO:0000259" key="2">
    <source>
        <dbReference type="PROSITE" id="PS51462"/>
    </source>
</evidence>
<dbReference type="EMBL" id="QNVT01000010">
    <property type="protein sequence ID" value="REC62117.1"/>
    <property type="molecule type" value="Genomic_DNA"/>
</dbReference>
<dbReference type="InterPro" id="IPR015797">
    <property type="entry name" value="NUDIX_hydrolase-like_dom_sf"/>
</dbReference>
<dbReference type="InterPro" id="IPR036291">
    <property type="entry name" value="NAD(P)-bd_dom_sf"/>
</dbReference>
<dbReference type="Gene3D" id="3.90.79.10">
    <property type="entry name" value="Nucleoside Triphosphate Pyrophosphohydrolase"/>
    <property type="match status" value="1"/>
</dbReference>
<proteinExistence type="predicted"/>
<dbReference type="Gene3D" id="3.90.25.10">
    <property type="entry name" value="UDP-galactose 4-epimerase, domain 1"/>
    <property type="match status" value="1"/>
</dbReference>
<feature type="domain" description="Nudix hydrolase" evidence="2">
    <location>
        <begin position="31"/>
        <end position="169"/>
    </location>
</feature>